<protein>
    <submittedName>
        <fullName evidence="1">Uncharacterized protein</fullName>
    </submittedName>
</protein>
<proteinExistence type="predicted"/>
<gene>
    <name evidence="1" type="ORF">JR316_003439</name>
</gene>
<dbReference type="AlphaFoldDB" id="A0A8H7Y4Y3"/>
<comment type="caution">
    <text evidence="1">The sequence shown here is derived from an EMBL/GenBank/DDBJ whole genome shotgun (WGS) entry which is preliminary data.</text>
</comment>
<accession>A0A8H7Y4Y3</accession>
<reference evidence="1" key="1">
    <citation type="submission" date="2021-02" db="EMBL/GenBank/DDBJ databases">
        <title>Psilocybe cubensis genome.</title>
        <authorList>
            <person name="Mckernan K.J."/>
            <person name="Crawford S."/>
            <person name="Trippe A."/>
            <person name="Kane L.T."/>
            <person name="Mclaughlin S."/>
        </authorList>
    </citation>
    <scope>NUCLEOTIDE SEQUENCE [LARGE SCALE GENOMIC DNA]</scope>
    <source>
        <strain evidence="1">MGC-MH-2018</strain>
    </source>
</reference>
<dbReference type="EMBL" id="JAFIQS010000003">
    <property type="protein sequence ID" value="KAG5171354.1"/>
    <property type="molecule type" value="Genomic_DNA"/>
</dbReference>
<sequence length="84" mass="9294">MAQYPPSTRISDPVMNLEASLARKTIAPCKGKEMNRRETWLQKVHTDKSSGSPNLVKRSAQCITLICQNKILTRPIGVSLSQVA</sequence>
<evidence type="ECO:0000313" key="1">
    <source>
        <dbReference type="EMBL" id="KAG5171354.1"/>
    </source>
</evidence>
<organism evidence="1">
    <name type="scientific">Psilocybe cubensis</name>
    <name type="common">Psychedelic mushroom</name>
    <name type="synonym">Stropharia cubensis</name>
    <dbReference type="NCBI Taxonomy" id="181762"/>
    <lineage>
        <taxon>Eukaryota</taxon>
        <taxon>Fungi</taxon>
        <taxon>Dikarya</taxon>
        <taxon>Basidiomycota</taxon>
        <taxon>Agaricomycotina</taxon>
        <taxon>Agaricomycetes</taxon>
        <taxon>Agaricomycetidae</taxon>
        <taxon>Agaricales</taxon>
        <taxon>Agaricineae</taxon>
        <taxon>Strophariaceae</taxon>
        <taxon>Psilocybe</taxon>
    </lineage>
</organism>
<name>A0A8H7Y4Y3_PSICU</name>